<evidence type="ECO:0000313" key="2">
    <source>
        <dbReference type="Proteomes" id="UP000824469"/>
    </source>
</evidence>
<protein>
    <submittedName>
        <fullName evidence="1">Uncharacterized protein</fullName>
    </submittedName>
</protein>
<name>A0AA38C6L5_TAXCH</name>
<dbReference type="EMBL" id="JAHRHJ020003813">
    <property type="protein sequence ID" value="KAH9290902.1"/>
    <property type="molecule type" value="Genomic_DNA"/>
</dbReference>
<comment type="caution">
    <text evidence="1">The sequence shown here is derived from an EMBL/GenBank/DDBJ whole genome shotgun (WGS) entry which is preliminary data.</text>
</comment>
<dbReference type="Proteomes" id="UP000824469">
    <property type="component" value="Unassembled WGS sequence"/>
</dbReference>
<accession>A0AA38C6L5</accession>
<evidence type="ECO:0000313" key="1">
    <source>
        <dbReference type="EMBL" id="KAH9290902.1"/>
    </source>
</evidence>
<feature type="non-terminal residue" evidence="1">
    <location>
        <position position="1"/>
    </location>
</feature>
<reference evidence="1 2" key="1">
    <citation type="journal article" date="2021" name="Nat. Plants">
        <title>The Taxus genome provides insights into paclitaxel biosynthesis.</title>
        <authorList>
            <person name="Xiong X."/>
            <person name="Gou J."/>
            <person name="Liao Q."/>
            <person name="Li Y."/>
            <person name="Zhou Q."/>
            <person name="Bi G."/>
            <person name="Li C."/>
            <person name="Du R."/>
            <person name="Wang X."/>
            <person name="Sun T."/>
            <person name="Guo L."/>
            <person name="Liang H."/>
            <person name="Lu P."/>
            <person name="Wu Y."/>
            <person name="Zhang Z."/>
            <person name="Ro D.K."/>
            <person name="Shang Y."/>
            <person name="Huang S."/>
            <person name="Yan J."/>
        </authorList>
    </citation>
    <scope>NUCLEOTIDE SEQUENCE [LARGE SCALE GENOMIC DNA]</scope>
    <source>
        <strain evidence="1">Ta-2019</strain>
    </source>
</reference>
<feature type="non-terminal residue" evidence="1">
    <location>
        <position position="57"/>
    </location>
</feature>
<organism evidence="1 2">
    <name type="scientific">Taxus chinensis</name>
    <name type="common">Chinese yew</name>
    <name type="synonym">Taxus wallichiana var. chinensis</name>
    <dbReference type="NCBI Taxonomy" id="29808"/>
    <lineage>
        <taxon>Eukaryota</taxon>
        <taxon>Viridiplantae</taxon>
        <taxon>Streptophyta</taxon>
        <taxon>Embryophyta</taxon>
        <taxon>Tracheophyta</taxon>
        <taxon>Spermatophyta</taxon>
        <taxon>Pinopsida</taxon>
        <taxon>Pinidae</taxon>
        <taxon>Conifers II</taxon>
        <taxon>Cupressales</taxon>
        <taxon>Taxaceae</taxon>
        <taxon>Taxus</taxon>
    </lineage>
</organism>
<proteinExistence type="predicted"/>
<sequence length="57" mass="6785">LCSYGGCGRPETRKHELVCLRHSELLFTLDWKIRHKNACMPVDDWLEADEDYIDEEF</sequence>
<dbReference type="AlphaFoldDB" id="A0AA38C6L5"/>
<keyword evidence="2" id="KW-1185">Reference proteome</keyword>
<gene>
    <name evidence="1" type="ORF">KI387_035019</name>
</gene>